<dbReference type="Gene3D" id="3.40.50.1000">
    <property type="entry name" value="HAD superfamily/HAD-like"/>
    <property type="match status" value="1"/>
</dbReference>
<dbReference type="OrthoDB" id="6196267at2"/>
<dbReference type="EMBL" id="SLZR01000039">
    <property type="protein sequence ID" value="TCS34790.1"/>
    <property type="molecule type" value="Genomic_DNA"/>
</dbReference>
<dbReference type="GO" id="GO:0016787">
    <property type="term" value="F:hydrolase activity"/>
    <property type="evidence" value="ECO:0007669"/>
    <property type="project" value="UniProtKB-KW"/>
</dbReference>
<dbReference type="AlphaFoldDB" id="A0A4R3HVM9"/>
<comment type="caution">
    <text evidence="1">The sequence shown here is derived from an EMBL/GenBank/DDBJ whole genome shotgun (WGS) entry which is preliminary data.</text>
</comment>
<dbReference type="PANTHER" id="PTHR47478:SF1">
    <property type="entry name" value="PYRIMIDINE 5'-NUCLEOTIDASE YJJG"/>
    <property type="match status" value="1"/>
</dbReference>
<keyword evidence="1" id="KW-0378">Hydrolase</keyword>
<protein>
    <submittedName>
        <fullName evidence="1">Putative hydrolase of the HAD superfamily</fullName>
    </submittedName>
</protein>
<dbReference type="InterPro" id="IPR036412">
    <property type="entry name" value="HAD-like_sf"/>
</dbReference>
<organism evidence="1 2">
    <name type="scientific">Reinekea marinisedimentorum</name>
    <dbReference type="NCBI Taxonomy" id="230495"/>
    <lineage>
        <taxon>Bacteria</taxon>
        <taxon>Pseudomonadati</taxon>
        <taxon>Pseudomonadota</taxon>
        <taxon>Gammaproteobacteria</taxon>
        <taxon>Oceanospirillales</taxon>
        <taxon>Saccharospirillaceae</taxon>
        <taxon>Reinekea</taxon>
    </lineage>
</organism>
<proteinExistence type="predicted"/>
<dbReference type="InterPro" id="IPR052550">
    <property type="entry name" value="Pyrimidine_5'-ntase_YjjG"/>
</dbReference>
<accession>A0A4R3HVM9</accession>
<dbReference type="PANTHER" id="PTHR47478">
    <property type="match status" value="1"/>
</dbReference>
<evidence type="ECO:0000313" key="2">
    <source>
        <dbReference type="Proteomes" id="UP000295793"/>
    </source>
</evidence>
<name>A0A4R3HVM9_9GAMM</name>
<sequence length="156" mass="17231">MRDIYLFDWGDTLMVDFPDVPGKMCDWETVEAVDGALETLCHLSKSASIYIATGAADSSEADIQLAFERVGLDRYITSYFCRANLGFAKGEPDFLPAILDKLSADESHVFMVGDRLVKDVEPALNAGIKPIWFNRKLDGSVPKGVKVIKHLAELCT</sequence>
<dbReference type="InterPro" id="IPR023214">
    <property type="entry name" value="HAD_sf"/>
</dbReference>
<evidence type="ECO:0000313" key="1">
    <source>
        <dbReference type="EMBL" id="TCS34790.1"/>
    </source>
</evidence>
<keyword evidence="2" id="KW-1185">Reference proteome</keyword>
<dbReference type="Proteomes" id="UP000295793">
    <property type="component" value="Unassembled WGS sequence"/>
</dbReference>
<dbReference type="Pfam" id="PF00702">
    <property type="entry name" value="Hydrolase"/>
    <property type="match status" value="1"/>
</dbReference>
<reference evidence="1 2" key="1">
    <citation type="submission" date="2019-03" db="EMBL/GenBank/DDBJ databases">
        <title>Genomic Encyclopedia of Archaeal and Bacterial Type Strains, Phase II (KMG-II): from individual species to whole genera.</title>
        <authorList>
            <person name="Goeker M."/>
        </authorList>
    </citation>
    <scope>NUCLEOTIDE SEQUENCE [LARGE SCALE GENOMIC DNA]</scope>
    <source>
        <strain evidence="1 2">DSM 15388</strain>
    </source>
</reference>
<gene>
    <name evidence="1" type="ORF">BCF53_1393</name>
</gene>
<dbReference type="RefSeq" id="WP_132704293.1">
    <property type="nucleotide sequence ID" value="NZ_SLZR01000039.1"/>
</dbReference>
<dbReference type="SUPFAM" id="SSF56784">
    <property type="entry name" value="HAD-like"/>
    <property type="match status" value="1"/>
</dbReference>